<dbReference type="InterPro" id="IPR040079">
    <property type="entry name" value="Glutathione_S-Trfase"/>
</dbReference>
<dbReference type="SFLD" id="SFLDS00019">
    <property type="entry name" value="Glutathione_Transferase_(cytos"/>
    <property type="match status" value="1"/>
</dbReference>
<protein>
    <submittedName>
        <fullName evidence="4">Glutathione S-transferase family protein</fullName>
    </submittedName>
</protein>
<dbReference type="EMBL" id="JBHTIK010000005">
    <property type="protein sequence ID" value="MFD0848643.1"/>
    <property type="molecule type" value="Genomic_DNA"/>
</dbReference>
<comment type="caution">
    <text evidence="4">The sequence shown here is derived from an EMBL/GenBank/DDBJ whole genome shotgun (WGS) entry which is preliminary data.</text>
</comment>
<evidence type="ECO:0000259" key="3">
    <source>
        <dbReference type="PROSITE" id="PS50405"/>
    </source>
</evidence>
<dbReference type="Proteomes" id="UP001597124">
    <property type="component" value="Unassembled WGS sequence"/>
</dbReference>
<dbReference type="Pfam" id="PF13409">
    <property type="entry name" value="GST_N_2"/>
    <property type="match status" value="1"/>
</dbReference>
<dbReference type="SUPFAM" id="SSF52833">
    <property type="entry name" value="Thioredoxin-like"/>
    <property type="match status" value="1"/>
</dbReference>
<gene>
    <name evidence="4" type="ORF">ACFQ00_09955</name>
</gene>
<proteinExistence type="predicted"/>
<feature type="domain" description="GST C-terminal" evidence="3">
    <location>
        <begin position="90"/>
        <end position="217"/>
    </location>
</feature>
<dbReference type="InterPro" id="IPR036282">
    <property type="entry name" value="Glutathione-S-Trfase_C_sf"/>
</dbReference>
<dbReference type="InterPro" id="IPR004045">
    <property type="entry name" value="Glutathione_S-Trfase_N"/>
</dbReference>
<dbReference type="PROSITE" id="PS50405">
    <property type="entry name" value="GST_CTER"/>
    <property type="match status" value="1"/>
</dbReference>
<dbReference type="SUPFAM" id="SSF47616">
    <property type="entry name" value="GST C-terminal domain-like"/>
    <property type="match status" value="1"/>
</dbReference>
<reference evidence="5" key="1">
    <citation type="journal article" date="2019" name="Int. J. Syst. Evol. Microbiol.">
        <title>The Global Catalogue of Microorganisms (GCM) 10K type strain sequencing project: providing services to taxonomists for standard genome sequencing and annotation.</title>
        <authorList>
            <consortium name="The Broad Institute Genomics Platform"/>
            <consortium name="The Broad Institute Genome Sequencing Center for Infectious Disease"/>
            <person name="Wu L."/>
            <person name="Ma J."/>
        </authorList>
    </citation>
    <scope>NUCLEOTIDE SEQUENCE [LARGE SCALE GENOMIC DNA]</scope>
    <source>
        <strain evidence="5">CCUG 52537</strain>
    </source>
</reference>
<dbReference type="Gene3D" id="3.40.30.10">
    <property type="entry name" value="Glutaredoxin"/>
    <property type="match status" value="1"/>
</dbReference>
<name>A0ABW3C3U9_SPHXN</name>
<evidence type="ECO:0000313" key="5">
    <source>
        <dbReference type="Proteomes" id="UP001597124"/>
    </source>
</evidence>
<dbReference type="Gene3D" id="1.20.1050.10">
    <property type="match status" value="1"/>
</dbReference>
<dbReference type="SFLD" id="SFLDG00358">
    <property type="entry name" value="Main_(cytGST)"/>
    <property type="match status" value="1"/>
</dbReference>
<dbReference type="Pfam" id="PF00043">
    <property type="entry name" value="GST_C"/>
    <property type="match status" value="1"/>
</dbReference>
<dbReference type="InterPro" id="IPR010987">
    <property type="entry name" value="Glutathione-S-Trfase_C-like"/>
</dbReference>
<dbReference type="InterPro" id="IPR036249">
    <property type="entry name" value="Thioredoxin-like_sf"/>
</dbReference>
<organism evidence="4 5">
    <name type="scientific">Sphingosinicella xenopeptidilytica</name>
    <dbReference type="NCBI Taxonomy" id="364098"/>
    <lineage>
        <taxon>Bacteria</taxon>
        <taxon>Pseudomonadati</taxon>
        <taxon>Pseudomonadota</taxon>
        <taxon>Alphaproteobacteria</taxon>
        <taxon>Sphingomonadales</taxon>
        <taxon>Sphingosinicellaceae</taxon>
        <taxon>Sphingosinicella</taxon>
    </lineage>
</organism>
<dbReference type="RefSeq" id="WP_381489753.1">
    <property type="nucleotide sequence ID" value="NZ_JBHTIK010000005.1"/>
</dbReference>
<dbReference type="PANTHER" id="PTHR43969">
    <property type="entry name" value="GLUTATHIONE S TRANSFERASE D10, ISOFORM A-RELATED"/>
    <property type="match status" value="1"/>
</dbReference>
<dbReference type="PROSITE" id="PS50404">
    <property type="entry name" value="GST_NTER"/>
    <property type="match status" value="1"/>
</dbReference>
<evidence type="ECO:0000259" key="2">
    <source>
        <dbReference type="PROSITE" id="PS50404"/>
    </source>
</evidence>
<dbReference type="InterPro" id="IPR004046">
    <property type="entry name" value="GST_C"/>
</dbReference>
<evidence type="ECO:0000313" key="4">
    <source>
        <dbReference type="EMBL" id="MFD0848643.1"/>
    </source>
</evidence>
<sequence length="221" mass="25966">MKLYTNLYGPGPRRIFIYCKLKGITSIETNLVVPYKETREPEFLARNPAGKIPLLETEDGHYIFESQSILQYLETLYPEPPMVRTEEMKARRLDVQSGMINEFFYYLYISTLHTSPYVSKGQKQAYDADIVVNAYWRARLDQIDEIMAGNQYLVDDEVSIPDVMLYTMLEYIRHRFGIVIPPHLKRLNRWYERFSALPGVDPIALPDDYFDRSIPELGTRY</sequence>
<evidence type="ECO:0000256" key="1">
    <source>
        <dbReference type="ARBA" id="ARBA00011738"/>
    </source>
</evidence>
<comment type="subunit">
    <text evidence="1">Homodimer.</text>
</comment>
<accession>A0ABW3C3U9</accession>
<feature type="domain" description="GST N-terminal" evidence="2">
    <location>
        <begin position="1"/>
        <end position="81"/>
    </location>
</feature>
<dbReference type="PANTHER" id="PTHR43969:SF9">
    <property type="entry name" value="GLUTATHIONE S TRANSFERASE D10, ISOFORM A-RELATED"/>
    <property type="match status" value="1"/>
</dbReference>
<keyword evidence="5" id="KW-1185">Reference proteome</keyword>